<evidence type="ECO:0000313" key="2">
    <source>
        <dbReference type="Proteomes" id="UP000799444"/>
    </source>
</evidence>
<dbReference type="EMBL" id="ML996107">
    <property type="protein sequence ID" value="KAF2738852.1"/>
    <property type="molecule type" value="Genomic_DNA"/>
</dbReference>
<sequence>MYQQQVSASKDTIQVLLNTSILTHQVADKEATDKVLPRLDETQKMINSLGALFNQRMAALESSFNANISSQDSPDTSVSTKTHYETLGKMKKGLIAAASVVSASSTTLGLQPGEGSTVFSGSEFGDISIERTDLTTSWVERISESEELAATPSSISGRDVAHVTRNMILSESDSEDDELGQEMVRAFLDNGVTHLELKEYVEARASLQDCIDSV</sequence>
<dbReference type="AlphaFoldDB" id="A0A9P4V3U1"/>
<accession>A0A9P4V3U1</accession>
<gene>
    <name evidence="1" type="ORF">EJ04DRAFT_28042</name>
</gene>
<dbReference type="Proteomes" id="UP000799444">
    <property type="component" value="Unassembled WGS sequence"/>
</dbReference>
<proteinExistence type="predicted"/>
<reference evidence="1" key="1">
    <citation type="journal article" date="2020" name="Stud. Mycol.">
        <title>101 Dothideomycetes genomes: a test case for predicting lifestyles and emergence of pathogens.</title>
        <authorList>
            <person name="Haridas S."/>
            <person name="Albert R."/>
            <person name="Binder M."/>
            <person name="Bloem J."/>
            <person name="Labutti K."/>
            <person name="Salamov A."/>
            <person name="Andreopoulos B."/>
            <person name="Baker S."/>
            <person name="Barry K."/>
            <person name="Bills G."/>
            <person name="Bluhm B."/>
            <person name="Cannon C."/>
            <person name="Castanera R."/>
            <person name="Culley D."/>
            <person name="Daum C."/>
            <person name="Ezra D."/>
            <person name="Gonzalez J."/>
            <person name="Henrissat B."/>
            <person name="Kuo A."/>
            <person name="Liang C."/>
            <person name="Lipzen A."/>
            <person name="Lutzoni F."/>
            <person name="Magnuson J."/>
            <person name="Mondo S."/>
            <person name="Nolan M."/>
            <person name="Ohm R."/>
            <person name="Pangilinan J."/>
            <person name="Park H.-J."/>
            <person name="Ramirez L."/>
            <person name="Alfaro M."/>
            <person name="Sun H."/>
            <person name="Tritt A."/>
            <person name="Yoshinaga Y."/>
            <person name="Zwiers L.-H."/>
            <person name="Turgeon B."/>
            <person name="Goodwin S."/>
            <person name="Spatafora J."/>
            <person name="Crous P."/>
            <person name="Grigoriev I."/>
        </authorList>
    </citation>
    <scope>NUCLEOTIDE SEQUENCE</scope>
    <source>
        <strain evidence="1">CBS 125425</strain>
    </source>
</reference>
<comment type="caution">
    <text evidence="1">The sequence shown here is derived from an EMBL/GenBank/DDBJ whole genome shotgun (WGS) entry which is preliminary data.</text>
</comment>
<name>A0A9P4V3U1_9PLEO</name>
<evidence type="ECO:0000313" key="1">
    <source>
        <dbReference type="EMBL" id="KAF2738852.1"/>
    </source>
</evidence>
<organism evidence="1 2">
    <name type="scientific">Polyplosphaeria fusca</name>
    <dbReference type="NCBI Taxonomy" id="682080"/>
    <lineage>
        <taxon>Eukaryota</taxon>
        <taxon>Fungi</taxon>
        <taxon>Dikarya</taxon>
        <taxon>Ascomycota</taxon>
        <taxon>Pezizomycotina</taxon>
        <taxon>Dothideomycetes</taxon>
        <taxon>Pleosporomycetidae</taxon>
        <taxon>Pleosporales</taxon>
        <taxon>Tetraplosphaeriaceae</taxon>
        <taxon>Polyplosphaeria</taxon>
    </lineage>
</organism>
<keyword evidence="2" id="KW-1185">Reference proteome</keyword>
<protein>
    <submittedName>
        <fullName evidence="1">Uncharacterized protein</fullName>
    </submittedName>
</protein>
<dbReference type="OrthoDB" id="195446at2759"/>